<keyword evidence="3" id="KW-1185">Reference proteome</keyword>
<reference evidence="3" key="1">
    <citation type="journal article" date="2019" name="Int. J. Syst. Evol. Microbiol.">
        <title>The Global Catalogue of Microorganisms (GCM) 10K type strain sequencing project: providing services to taxonomists for standard genome sequencing and annotation.</title>
        <authorList>
            <consortium name="The Broad Institute Genomics Platform"/>
            <consortium name="The Broad Institute Genome Sequencing Center for Infectious Disease"/>
            <person name="Wu L."/>
            <person name="Ma J."/>
        </authorList>
    </citation>
    <scope>NUCLEOTIDE SEQUENCE [LARGE SCALE GENOMIC DNA]</scope>
    <source>
        <strain evidence="3">JCM 3115</strain>
    </source>
</reference>
<keyword evidence="1" id="KW-0812">Transmembrane</keyword>
<evidence type="ECO:0000313" key="2">
    <source>
        <dbReference type="EMBL" id="GGP84267.1"/>
    </source>
</evidence>
<feature type="transmembrane region" description="Helical" evidence="1">
    <location>
        <begin position="75"/>
        <end position="94"/>
    </location>
</feature>
<name>A0ABQ2QKA8_9ACTN</name>
<comment type="caution">
    <text evidence="2">The sequence shown here is derived from an EMBL/GenBank/DDBJ whole genome shotgun (WGS) entry which is preliminary data.</text>
</comment>
<dbReference type="Proteomes" id="UP000611554">
    <property type="component" value="Unassembled WGS sequence"/>
</dbReference>
<gene>
    <name evidence="2" type="ORF">GCM10010140_11600</name>
</gene>
<proteinExistence type="predicted"/>
<keyword evidence="1" id="KW-0472">Membrane</keyword>
<dbReference type="EMBL" id="BMQJ01000002">
    <property type="protein sequence ID" value="GGP84267.1"/>
    <property type="molecule type" value="Genomic_DNA"/>
</dbReference>
<evidence type="ECO:0000313" key="3">
    <source>
        <dbReference type="Proteomes" id="UP000611554"/>
    </source>
</evidence>
<protein>
    <submittedName>
        <fullName evidence="2">Uncharacterized protein</fullName>
    </submittedName>
</protein>
<evidence type="ECO:0000256" key="1">
    <source>
        <dbReference type="SAM" id="Phobius"/>
    </source>
</evidence>
<sequence>MGRQLAPVPVRTDTTGEDRADRAAFLAVMSLPALAFADWFVVTTVIRDVQCERYERGGVLDCGGSPAMEEAYTTGPLLTVPVLAVQMWLIGLAIRRLRSGSRSSLGWGRSRRGGRRRA</sequence>
<organism evidence="2 3">
    <name type="scientific">Streptosporangium pseudovulgare</name>
    <dbReference type="NCBI Taxonomy" id="35765"/>
    <lineage>
        <taxon>Bacteria</taxon>
        <taxon>Bacillati</taxon>
        <taxon>Actinomycetota</taxon>
        <taxon>Actinomycetes</taxon>
        <taxon>Streptosporangiales</taxon>
        <taxon>Streptosporangiaceae</taxon>
        <taxon>Streptosporangium</taxon>
    </lineage>
</organism>
<keyword evidence="1" id="KW-1133">Transmembrane helix</keyword>
<accession>A0ABQ2QKA8</accession>
<feature type="transmembrane region" description="Helical" evidence="1">
    <location>
        <begin position="23"/>
        <end position="46"/>
    </location>
</feature>